<evidence type="ECO:0000313" key="3">
    <source>
        <dbReference type="Proteomes" id="UP000681610"/>
    </source>
</evidence>
<protein>
    <recommendedName>
        <fullName evidence="4">DUF5723 domain-containing protein</fullName>
    </recommendedName>
</protein>
<evidence type="ECO:0000313" key="2">
    <source>
        <dbReference type="EMBL" id="MBO1884488.1"/>
    </source>
</evidence>
<gene>
    <name evidence="2" type="ORF">J4N46_08680</name>
</gene>
<evidence type="ECO:0000256" key="1">
    <source>
        <dbReference type="SAM" id="SignalP"/>
    </source>
</evidence>
<accession>A0ABS3PYS6</accession>
<keyword evidence="3" id="KW-1185">Reference proteome</keyword>
<evidence type="ECO:0008006" key="4">
    <source>
        <dbReference type="Google" id="ProtNLM"/>
    </source>
</evidence>
<dbReference type="RefSeq" id="WP_208058972.1">
    <property type="nucleotide sequence ID" value="NZ_JAGDYP010000006.1"/>
</dbReference>
<feature type="signal peptide" evidence="1">
    <location>
        <begin position="1"/>
        <end position="18"/>
    </location>
</feature>
<reference evidence="2 3" key="1">
    <citation type="submission" date="2021-03" db="EMBL/GenBank/DDBJ databases">
        <title>Isolation and description of Capnocytophaga bilenii sp. nov., a novel Capnocytophaga species, isolated from a gingivitis subject.</title>
        <authorList>
            <person name="Antezack A."/>
            <person name="Monnet-Corti V."/>
            <person name="La Scola B."/>
        </authorList>
    </citation>
    <scope>NUCLEOTIDE SEQUENCE [LARGE SCALE GENOMIC DNA]</scope>
    <source>
        <strain evidence="2 3">Marseille-Q4570</strain>
    </source>
</reference>
<comment type="caution">
    <text evidence="2">The sequence shown here is derived from an EMBL/GenBank/DDBJ whole genome shotgun (WGS) entry which is preliminary data.</text>
</comment>
<keyword evidence="1" id="KW-0732">Signal</keyword>
<proteinExistence type="predicted"/>
<dbReference type="Proteomes" id="UP000681610">
    <property type="component" value="Unassembled WGS sequence"/>
</dbReference>
<feature type="chain" id="PRO_5045559149" description="DUF5723 domain-containing protein" evidence="1">
    <location>
        <begin position="19"/>
        <end position="464"/>
    </location>
</feature>
<sequence length="464" mass="50309">MKKVILTMLLLSGFAAEAQQSFVGFRESEYAGTMQRTANPAYMISSKRPWDATLFLANVNIGTNAVKLSTDIAKSFNNFESASKSLLNNNNINARLNIDVLGPSAFFKIGDKHSVGFFTRVRALGNINDIDAKLIQSYISDVKNMELRNNYSINLKNQEIVLHGFSEFGLSWAGELYFDGHNAIKAGASVKYIMGAGNLYVGFRDFAGSASLTVENDKLKVNIDSRGGNFEVLNGGTDLVKLSNLSSSSLLGKEASTMGLDLGVVYEYRFDGCRTCHNRPHDFKVGLSLMDIGNVQYKLNKQSFRYQLPASGAIKLSLDDLSEEALTKAGLTTATTQVAGRTVKSSLPTTLNLSADYRIIDGLYVSAAGNINVASKSKADQYNANYASTYSLTPHYDISYFGAYLPISYNEVTKTSVGFGLRLGSFLTIGSSSIISNLAGGGKDLNVFVGLGFGHIAYPTEKSR</sequence>
<dbReference type="EMBL" id="JAGDYP010000006">
    <property type="protein sequence ID" value="MBO1884488.1"/>
    <property type="molecule type" value="Genomic_DNA"/>
</dbReference>
<organism evidence="2 3">
    <name type="scientific">Capnocytophaga bilenii</name>
    <dbReference type="NCBI Taxonomy" id="2819369"/>
    <lineage>
        <taxon>Bacteria</taxon>
        <taxon>Pseudomonadati</taxon>
        <taxon>Bacteroidota</taxon>
        <taxon>Flavobacteriia</taxon>
        <taxon>Flavobacteriales</taxon>
        <taxon>Flavobacteriaceae</taxon>
        <taxon>Capnocytophaga</taxon>
    </lineage>
</organism>
<name>A0ABS3PYS6_9FLAO</name>